<accession>A0A5N6KRZ7</accession>
<dbReference type="EMBL" id="VIBQ01000010">
    <property type="protein sequence ID" value="KAB8339233.1"/>
    <property type="molecule type" value="Genomic_DNA"/>
</dbReference>
<name>A0A5N6KRZ7_9ROSI</name>
<comment type="caution">
    <text evidence="1">The sequence shown here is derived from an EMBL/GenBank/DDBJ whole genome shotgun (WGS) entry which is preliminary data.</text>
</comment>
<gene>
    <name evidence="1" type="ORF">FH972_022167</name>
</gene>
<dbReference type="Proteomes" id="UP000327013">
    <property type="component" value="Unassembled WGS sequence"/>
</dbReference>
<evidence type="ECO:0000313" key="2">
    <source>
        <dbReference type="Proteomes" id="UP000327013"/>
    </source>
</evidence>
<keyword evidence="2" id="KW-1185">Reference proteome</keyword>
<proteinExistence type="predicted"/>
<dbReference type="AlphaFoldDB" id="A0A5N6KRZ7"/>
<protein>
    <submittedName>
        <fullName evidence="1">Uncharacterized protein</fullName>
    </submittedName>
</protein>
<organism evidence="1 2">
    <name type="scientific">Carpinus fangiana</name>
    <dbReference type="NCBI Taxonomy" id="176857"/>
    <lineage>
        <taxon>Eukaryota</taxon>
        <taxon>Viridiplantae</taxon>
        <taxon>Streptophyta</taxon>
        <taxon>Embryophyta</taxon>
        <taxon>Tracheophyta</taxon>
        <taxon>Spermatophyta</taxon>
        <taxon>Magnoliopsida</taxon>
        <taxon>eudicotyledons</taxon>
        <taxon>Gunneridae</taxon>
        <taxon>Pentapetalae</taxon>
        <taxon>rosids</taxon>
        <taxon>fabids</taxon>
        <taxon>Fagales</taxon>
        <taxon>Betulaceae</taxon>
        <taxon>Carpinus</taxon>
    </lineage>
</organism>
<reference evidence="1 2" key="1">
    <citation type="submission" date="2019-06" db="EMBL/GenBank/DDBJ databases">
        <title>A chromosomal-level reference genome of Carpinus fangiana (Coryloideae, Betulaceae).</title>
        <authorList>
            <person name="Yang X."/>
            <person name="Wang Z."/>
            <person name="Zhang L."/>
            <person name="Hao G."/>
            <person name="Liu J."/>
            <person name="Yang Y."/>
        </authorList>
    </citation>
    <scope>NUCLEOTIDE SEQUENCE [LARGE SCALE GENOMIC DNA]</scope>
    <source>
        <strain evidence="1">Cfa_2016G</strain>
        <tissue evidence="1">Leaf</tissue>
    </source>
</reference>
<evidence type="ECO:0000313" key="1">
    <source>
        <dbReference type="EMBL" id="KAB8339233.1"/>
    </source>
</evidence>
<sequence length="87" mass="9698">MAKENGSRCRVVALDHTHALHGKTQAASECMYAGRVRMGRGLRDAGTDCTLAFAIHRVQNTHSASGRDSMWDMRCINHRSRRTCHCA</sequence>